<feature type="compositionally biased region" description="Basic residues" evidence="2">
    <location>
        <begin position="19"/>
        <end position="40"/>
    </location>
</feature>
<evidence type="ECO:0000313" key="5">
    <source>
        <dbReference type="Proteomes" id="UP001497525"/>
    </source>
</evidence>
<gene>
    <name evidence="4" type="ORF">CDAUBV1_LOCUS14989</name>
</gene>
<feature type="region of interest" description="Disordered" evidence="2">
    <location>
        <begin position="1"/>
        <end position="251"/>
    </location>
</feature>
<name>A0AAV2TS58_CALDB</name>
<feature type="compositionally biased region" description="Polar residues" evidence="2">
    <location>
        <begin position="48"/>
        <end position="75"/>
    </location>
</feature>
<feature type="compositionally biased region" description="Low complexity" evidence="2">
    <location>
        <begin position="126"/>
        <end position="135"/>
    </location>
</feature>
<feature type="coiled-coil region" evidence="1">
    <location>
        <begin position="832"/>
        <end position="905"/>
    </location>
</feature>
<feature type="compositionally biased region" description="Low complexity" evidence="2">
    <location>
        <begin position="751"/>
        <end position="765"/>
    </location>
</feature>
<feature type="compositionally biased region" description="Polar residues" evidence="2">
    <location>
        <begin position="654"/>
        <end position="668"/>
    </location>
</feature>
<dbReference type="AlphaFoldDB" id="A0AAV2TS58"/>
<evidence type="ECO:0000256" key="2">
    <source>
        <dbReference type="SAM" id="MobiDB-lite"/>
    </source>
</evidence>
<accession>A0AAV2TS58</accession>
<feature type="compositionally biased region" description="Low complexity" evidence="2">
    <location>
        <begin position="89"/>
        <end position="107"/>
    </location>
</feature>
<protein>
    <submittedName>
        <fullName evidence="4">Uncharacterized protein</fullName>
    </submittedName>
</protein>
<feature type="region of interest" description="Disordered" evidence="2">
    <location>
        <begin position="400"/>
        <end position="429"/>
    </location>
</feature>
<evidence type="ECO:0000256" key="3">
    <source>
        <dbReference type="SAM" id="Phobius"/>
    </source>
</evidence>
<keyword evidence="3" id="KW-0812">Transmembrane</keyword>
<feature type="compositionally biased region" description="Polar residues" evidence="2">
    <location>
        <begin position="162"/>
        <end position="181"/>
    </location>
</feature>
<evidence type="ECO:0000256" key="1">
    <source>
        <dbReference type="SAM" id="Coils"/>
    </source>
</evidence>
<sequence>MTQLQGTGGSETPDDKSKPTKKKTLRGLFKHVSSSKHHRSGRAEHSEPTLSPVSESKSSRHNSPITRASDLQNLSRGDVGEPSVNLDGSKPSPFSNSTRSSSLSETSIVKRWPDSATLSQSAHSDVGTSVVSSTGWPRPEGQLVVVEKRARHTRDGSDSGGICSSPSIQSRGTSKVSSRSARATRDRIASNETSPSLMFYSRRSDPHGASSTRSLSPGQSNRNARIIPTEGQRSHNSASQPHPPVSNDTTVDLRNESANNAMDIVDARAEGASQIDTSLTQSKLEQLSHDVQVLEAAVRSNENEQKDLDDWFFEQMSAAALGGIGVASSSHEFAAAPTPSSSETGIKRIYEDKTKALKQRSKALDDQLQVTRYVMNQLEMRGIPYGVSPKTYVRHLIRHRGKGSVDTHPPGLRPKIGSGSHSLVPGSTDLTPTTVVLPGGSEMHYFKRHSANTMPALLSTSLVPQMTYARQAKTLPARVAGLAASTSALSPVRSIAPKTEKLGVQQIRTIASSASLITQSLDANTADPVASTRPSGEPLPGPRLSSVASFVSHPTSPDLFSANYGEQQPLHEPMYKKSSQTERTHKPSVLYSMKLGLENIGRQLRRTGRVRSASEEYFTTPGKDSSSDIPSDRSFKHSRAWGSSSKKSKKSSSHLNTTTYPPEASSLSADMRMGKSHSGSVGSGSGANLLTSLNVPVGAGGRSTSGVSTREEIAGAGASNSVGAVLSPEGVDQSLARILELLGFSLPTHSGPPVTGSSGSSVSVPALQGQHSGSTGPKSVPAPAVSTGDPTSLTVHHLVPAVNPYAPVAANSVALAFTALYQLQKSQMVAITNQQMENFQELREEFASMQRDNIDLQNTLNNLTAELESIRRDSHTREELQKQRLANATARIEQLDATSEESRQTLQHDFVNLRNELRDGLYSLEYQVTTKTRDLSDNITTLSNKISMLEKPFDQISSSGPGSDLARIRHKVLHTLTDLCVSFFALITMLLQLFIRCLNLGAVVTENRALAISVSVAVAVSVFFYYTSDQLISWIHGGQIQDFSSIPSTGSFWRDSFTTILSLFRRFFHRTT</sequence>
<feature type="region of interest" description="Disordered" evidence="2">
    <location>
        <begin position="606"/>
        <end position="686"/>
    </location>
</feature>
<dbReference type="Proteomes" id="UP001497525">
    <property type="component" value="Unassembled WGS sequence"/>
</dbReference>
<feature type="region of interest" description="Disordered" evidence="2">
    <location>
        <begin position="750"/>
        <end position="788"/>
    </location>
</feature>
<feature type="region of interest" description="Disordered" evidence="2">
    <location>
        <begin position="525"/>
        <end position="544"/>
    </location>
</feature>
<evidence type="ECO:0000313" key="4">
    <source>
        <dbReference type="EMBL" id="CAL5139794.1"/>
    </source>
</evidence>
<comment type="caution">
    <text evidence="4">The sequence shown here is derived from an EMBL/GenBank/DDBJ whole genome shotgun (WGS) entry which is preliminary data.</text>
</comment>
<keyword evidence="3" id="KW-1133">Transmembrane helix</keyword>
<feature type="transmembrane region" description="Helical" evidence="3">
    <location>
        <begin position="1007"/>
        <end position="1026"/>
    </location>
</feature>
<feature type="compositionally biased region" description="Polar residues" evidence="2">
    <location>
        <begin position="209"/>
        <end position="223"/>
    </location>
</feature>
<keyword evidence="3" id="KW-0472">Membrane</keyword>
<reference evidence="4" key="1">
    <citation type="submission" date="2024-06" db="EMBL/GenBank/DDBJ databases">
        <authorList>
            <person name="Liu X."/>
            <person name="Lenzi L."/>
            <person name="Haldenby T S."/>
            <person name="Uol C."/>
        </authorList>
    </citation>
    <scope>NUCLEOTIDE SEQUENCE</scope>
</reference>
<feature type="compositionally biased region" description="Polar residues" evidence="2">
    <location>
        <begin position="234"/>
        <end position="251"/>
    </location>
</feature>
<keyword evidence="1" id="KW-0175">Coiled coil</keyword>
<dbReference type="EMBL" id="CAXLJL010000645">
    <property type="protein sequence ID" value="CAL5139794.1"/>
    <property type="molecule type" value="Genomic_DNA"/>
</dbReference>
<organism evidence="4 5">
    <name type="scientific">Calicophoron daubneyi</name>
    <name type="common">Rumen fluke</name>
    <name type="synonym">Paramphistomum daubneyi</name>
    <dbReference type="NCBI Taxonomy" id="300641"/>
    <lineage>
        <taxon>Eukaryota</taxon>
        <taxon>Metazoa</taxon>
        <taxon>Spiralia</taxon>
        <taxon>Lophotrochozoa</taxon>
        <taxon>Platyhelminthes</taxon>
        <taxon>Trematoda</taxon>
        <taxon>Digenea</taxon>
        <taxon>Plagiorchiida</taxon>
        <taxon>Pronocephalata</taxon>
        <taxon>Paramphistomoidea</taxon>
        <taxon>Paramphistomidae</taxon>
        <taxon>Calicophoron</taxon>
    </lineage>
</organism>
<feature type="transmembrane region" description="Helical" evidence="3">
    <location>
        <begin position="976"/>
        <end position="995"/>
    </location>
</feature>
<proteinExistence type="predicted"/>